<dbReference type="InterPro" id="IPR029018">
    <property type="entry name" value="Hex-like_dom2"/>
</dbReference>
<accession>A0ABM1A6X0</accession>
<dbReference type="InterPro" id="IPR012291">
    <property type="entry name" value="CBM2_carb-bd_dom_sf"/>
</dbReference>
<dbReference type="SUPFAM" id="SSF55545">
    <property type="entry name" value="beta-N-acetylhexosaminidase-like domain"/>
    <property type="match status" value="2"/>
</dbReference>
<feature type="domain" description="Chitobiase/beta-hexosaminidases N-terminal" evidence="9">
    <location>
        <begin position="898"/>
        <end position="1059"/>
    </location>
</feature>
<dbReference type="Gene3D" id="3.20.20.80">
    <property type="entry name" value="Glycosidases"/>
    <property type="match status" value="2"/>
</dbReference>
<name>A0ABM1A6X0_APLCA</name>
<dbReference type="EC" id="3.2.1.52" evidence="3"/>
<protein>
    <recommendedName>
        <fullName evidence="3">beta-N-acetylhexosaminidase</fullName>
        <ecNumber evidence="3">3.2.1.52</ecNumber>
    </recommendedName>
    <alternativeName>
        <fullName evidence="6">Beta-N-acetylhexosaminidase</fullName>
    </alternativeName>
    <alternativeName>
        <fullName evidence="7">N-acetyl-beta-glucosaminidase</fullName>
    </alternativeName>
</protein>
<dbReference type="Gene3D" id="3.30.379.10">
    <property type="entry name" value="Chitobiase/beta-hexosaminidase domain 2-like"/>
    <property type="match status" value="2"/>
</dbReference>
<comment type="catalytic activity">
    <reaction evidence="1">
        <text>Hydrolysis of terminal non-reducing N-acetyl-D-hexosamine residues in N-acetyl-beta-D-hexosaminides.</text>
        <dbReference type="EC" id="3.2.1.52"/>
    </reaction>
</comment>
<dbReference type="InterPro" id="IPR015883">
    <property type="entry name" value="Glyco_hydro_20_cat"/>
</dbReference>
<dbReference type="SUPFAM" id="SSF81296">
    <property type="entry name" value="E set domains"/>
    <property type="match status" value="2"/>
</dbReference>
<dbReference type="Proteomes" id="UP000694888">
    <property type="component" value="Unplaced"/>
</dbReference>
<reference evidence="11" key="1">
    <citation type="submission" date="2025-08" db="UniProtKB">
        <authorList>
            <consortium name="RefSeq"/>
        </authorList>
    </citation>
    <scope>IDENTIFICATION</scope>
</reference>
<evidence type="ECO:0000256" key="6">
    <source>
        <dbReference type="ARBA" id="ARBA00030512"/>
    </source>
</evidence>
<dbReference type="PANTHER" id="PTHR22600">
    <property type="entry name" value="BETA-HEXOSAMINIDASE"/>
    <property type="match status" value="1"/>
</dbReference>
<dbReference type="InterPro" id="IPR017853">
    <property type="entry name" value="GH"/>
</dbReference>
<dbReference type="Pfam" id="PF00728">
    <property type="entry name" value="Glyco_hydro_20"/>
    <property type="match status" value="2"/>
</dbReference>
<keyword evidence="4" id="KW-0378">Hydrolase</keyword>
<dbReference type="Pfam" id="PF03174">
    <property type="entry name" value="CHB_HEX_C"/>
    <property type="match status" value="2"/>
</dbReference>
<proteinExistence type="inferred from homology"/>
<dbReference type="InterPro" id="IPR013783">
    <property type="entry name" value="Ig-like_fold"/>
</dbReference>
<dbReference type="SUPFAM" id="SSF49384">
    <property type="entry name" value="Carbohydrate-binding domain"/>
    <property type="match status" value="2"/>
</dbReference>
<dbReference type="SUPFAM" id="SSF51445">
    <property type="entry name" value="(Trans)glycosidases"/>
    <property type="match status" value="2"/>
</dbReference>
<evidence type="ECO:0000256" key="8">
    <source>
        <dbReference type="SAM" id="SignalP"/>
    </source>
</evidence>
<feature type="chain" id="PRO_5046966353" description="beta-N-acetylhexosaminidase" evidence="8">
    <location>
        <begin position="22"/>
        <end position="1769"/>
    </location>
</feature>
<dbReference type="Gene3D" id="2.60.40.10">
    <property type="entry name" value="Immunoglobulins"/>
    <property type="match status" value="2"/>
</dbReference>
<dbReference type="PRINTS" id="PR00738">
    <property type="entry name" value="GLHYDRLASE20"/>
</dbReference>
<evidence type="ECO:0000256" key="4">
    <source>
        <dbReference type="ARBA" id="ARBA00022801"/>
    </source>
</evidence>
<evidence type="ECO:0000313" key="10">
    <source>
        <dbReference type="Proteomes" id="UP000694888"/>
    </source>
</evidence>
<evidence type="ECO:0000256" key="2">
    <source>
        <dbReference type="ARBA" id="ARBA00006285"/>
    </source>
</evidence>
<keyword evidence="5" id="KW-0326">Glycosidase</keyword>
<keyword evidence="10" id="KW-1185">Reference proteome</keyword>
<dbReference type="InterPro" id="IPR015882">
    <property type="entry name" value="HEX_bac_N"/>
</dbReference>
<sequence length="1769" mass="200150">MDTHLLQVLGIVFLCSAFTEGQLNTQENADEMAHSLAVSWDVITNTQEVMTYQVEVTLKNWGKTLTLSSGPWQIFFDSIFMIEPDLLGIRGNKGAELPGQDVRVTHVQGSLFYFEPTQNFAALPPGGMRKIKFKVRYWSVARTDSMPNWYLVVTSPQLQPVLITSTSGERLEFVSGRTSPQQWKRFNYDRYNPWSTQERYDRFFIPSYVGNSDLRVIPKPLKLTVPSGSNPSSVGFDANWNIHYADPQLKPEADYLGENIGVGAGRRLAADPGGTHVIVLRLGAVNISDETLAMSEEAYTLDVDGAAQRVTITGRGPAGVFYGANTLMGLIAQGDSPSIPVCSIEDSPRFEYRGLMLDISRNFKTDDEIIEVIKVMSRYKMNRLHLHLSDDEGWRIEIPALPELTELGSKRCHDLSETRCLLPQLGSGPDETTTYASGFLSGNGYKNVLREAQKHHVTVIPEIDMPGHARAAIKSMELRMNKLAALGQMQSGMETILTEPGDSSMYTTPQIFSDNAVNPCINSTYKFISIVMDQLKDYHIQANQPLKTFHFGGDEVGSGAWVNSTNCKALRDSGALPYNSPKAYFFERVSQLARSKGLNLGAWEDGLMQSGNRPFNLSLLAPGQTVQAYAWDDVWEWGTISRTYTLANSDYKVVMAHGTHFYFDHPYEPDPEERGYYWATRYTDTKKAFMYSAARFYDNIAERRSGQPVTEGEKCGQDIQKNCPQLKDPENILGMEATAFSETTRTQEQLHDRLFPRLLAVAERAWHKASWESMPPSTARDTARDVDWADFARSLGERELPRLSEIGVQYRLPPPGAKQVYRQVVALTPFPGLPIQYSMDGGDVWHDYDQAITLDKYRYRIWFRTRSPDSSRYSRTVVFHPTDSLHITTQPTIDYLGKNLQVHYVVKDNFEKYDDNFFEAVVTLKNSGKENITAGNWRIYFTYIQVIEPDFIKSGHEYVDPDTHMSIAHEKGYMFSLGPAPGFPGLLEGEELEIVLKADAWSVSKYEQMPNWYVAAPGMEPTTIQTTAGESLSFVGPFTEPRQYKRTKDDLFSPWSPATRYDRNQNWNVDPLPSVPLIPLPVIYRVRGNNPVRLMGVNVSVVYTEPELQSVAEYFVKTMEQLFPDIQLTVTQETQEENFVLLKTSSNLTQISDSPEAYKIHVDGSQQSVMVTGASGPGVFYGVISLIHLAAKNAEKGTVAECHIEDWPRFPYRGMHTDTARNFIPKCGIMNLLEVMALYKLNKFHFHLTDDEAWRLEIPGLPELTEIGGKRCHDPKETECIMSTLGSGPDDSTSGSGFYTRDEYREILRFAAERNIEVIPEVDTPGHAHSAIRAMMARHQKLMDLGRPSEASQYDLVEAGDLSRYFSVQFYTDNAVNPCMESTYAFIEKVVSELKKMHQDIQPLKVFHFGGDEVAHGAWVNSTACRHHVARKENLKREFTRRVSDVTKDLTLGAWEDGLMDYASAPWNRSILSNSEVIAQAWQNVWEWGAGARAYNLANNGYKVVLAPVTHLYFDHPQEPNPYERGFYWGTRYTDTFKSFSFMPDDYYMNADIQRSGEKITMEEICGEDNKGCPPLEKPENIIGIQGQLWSETVRQTSQFQYMVFPRLLALAERAWHKADWEGKDKAARQAGLFADWARFSRELGSRDLDLLEMLDVEYRMPPPGAKQRENKIVANVEFPGLGVQYQIKGTGSLQWRDLDPDKTFTAGQKVALRTKNLLGTRFSEEVVLNIRKYVVVNDGNQAALVKMSPVVWVVLLLSVCMHIVRVHV</sequence>
<feature type="domain" description="Chitobiase/beta-hexosaminidases N-terminal" evidence="9">
    <location>
        <begin position="34"/>
        <end position="199"/>
    </location>
</feature>
<dbReference type="InterPro" id="IPR008965">
    <property type="entry name" value="CBM2/CBM3_carb-bd_dom_sf"/>
</dbReference>
<evidence type="ECO:0000313" key="11">
    <source>
        <dbReference type="RefSeq" id="XP_012942012.1"/>
    </source>
</evidence>
<evidence type="ECO:0000256" key="7">
    <source>
        <dbReference type="ARBA" id="ARBA00033000"/>
    </source>
</evidence>
<dbReference type="PANTHER" id="PTHR22600:SF57">
    <property type="entry name" value="BETA-N-ACETYLHEXOSAMINIDASE"/>
    <property type="match status" value="1"/>
</dbReference>
<dbReference type="InterPro" id="IPR014756">
    <property type="entry name" value="Ig_E-set"/>
</dbReference>
<evidence type="ECO:0000259" key="9">
    <source>
        <dbReference type="SMART" id="SM01081"/>
    </source>
</evidence>
<dbReference type="Pfam" id="PF03173">
    <property type="entry name" value="CHB_HEX"/>
    <property type="match status" value="2"/>
</dbReference>
<comment type="similarity">
    <text evidence="2">Belongs to the glycosyl hydrolase 20 family.</text>
</comment>
<dbReference type="RefSeq" id="XP_012942012.1">
    <property type="nucleotide sequence ID" value="XM_013086558.2"/>
</dbReference>
<gene>
    <name evidence="11" type="primary">LOC101851597</name>
</gene>
<dbReference type="Gene3D" id="2.60.40.290">
    <property type="match status" value="2"/>
</dbReference>
<evidence type="ECO:0000256" key="1">
    <source>
        <dbReference type="ARBA" id="ARBA00001231"/>
    </source>
</evidence>
<dbReference type="InterPro" id="IPR004866">
    <property type="entry name" value="CHB/HEX_N_dom"/>
</dbReference>
<dbReference type="InterPro" id="IPR025705">
    <property type="entry name" value="Beta_hexosaminidase_sua/sub"/>
</dbReference>
<organism evidence="10 11">
    <name type="scientific">Aplysia californica</name>
    <name type="common">California sea hare</name>
    <dbReference type="NCBI Taxonomy" id="6500"/>
    <lineage>
        <taxon>Eukaryota</taxon>
        <taxon>Metazoa</taxon>
        <taxon>Spiralia</taxon>
        <taxon>Lophotrochozoa</taxon>
        <taxon>Mollusca</taxon>
        <taxon>Gastropoda</taxon>
        <taxon>Heterobranchia</taxon>
        <taxon>Euthyneura</taxon>
        <taxon>Tectipleura</taxon>
        <taxon>Aplysiida</taxon>
        <taxon>Aplysioidea</taxon>
        <taxon>Aplysiidae</taxon>
        <taxon>Aplysia</taxon>
    </lineage>
</organism>
<dbReference type="InterPro" id="IPR004867">
    <property type="entry name" value="CHB_C_dom"/>
</dbReference>
<feature type="signal peptide" evidence="8">
    <location>
        <begin position="1"/>
        <end position="21"/>
    </location>
</feature>
<evidence type="ECO:0000256" key="5">
    <source>
        <dbReference type="ARBA" id="ARBA00023295"/>
    </source>
</evidence>
<dbReference type="GeneID" id="101851597"/>
<dbReference type="SMART" id="SM01081">
    <property type="entry name" value="CHB_HEX"/>
    <property type="match status" value="2"/>
</dbReference>
<dbReference type="Pfam" id="PF02838">
    <property type="entry name" value="Glyco_hydro_20b"/>
    <property type="match status" value="2"/>
</dbReference>
<keyword evidence="8" id="KW-0732">Signal</keyword>
<evidence type="ECO:0000256" key="3">
    <source>
        <dbReference type="ARBA" id="ARBA00012663"/>
    </source>
</evidence>